<evidence type="ECO:0000259" key="2">
    <source>
        <dbReference type="Pfam" id="PF07944"/>
    </source>
</evidence>
<reference evidence="5" key="1">
    <citation type="journal article" date="2019" name="Syst. Appl. Microbiol.">
        <title>Flavobacterium circumlabens sp. nov. and Flavobacterium cupreum sp. nov., two psychrotrophic species isolated from Antarctic environmental samples.</title>
        <authorList>
            <person name="Kralova S."/>
            <person name="Busse H.-J."/>
            <person name="Svec P."/>
            <person name="Maslanova I."/>
            <person name="Stankova E."/>
            <person name="Bartak M."/>
            <person name="Sedlacek I."/>
        </authorList>
    </citation>
    <scope>NUCLEOTIDE SEQUENCE [LARGE SCALE GENOMIC DNA]</scope>
    <source>
        <strain evidence="5">CCM 8825</strain>
    </source>
</reference>
<feature type="chain" id="PRO_5019054753" description="Glycoside hydrolase family 127 protein" evidence="1">
    <location>
        <begin position="23"/>
        <end position="855"/>
    </location>
</feature>
<evidence type="ECO:0000259" key="3">
    <source>
        <dbReference type="Pfam" id="PF20736"/>
    </source>
</evidence>
<dbReference type="GO" id="GO:0005975">
    <property type="term" value="P:carbohydrate metabolic process"/>
    <property type="evidence" value="ECO:0007669"/>
    <property type="project" value="InterPro"/>
</dbReference>
<keyword evidence="1" id="KW-0732">Signal</keyword>
<protein>
    <recommendedName>
        <fullName evidence="6">Glycoside hydrolase family 127 protein</fullName>
    </recommendedName>
</protein>
<gene>
    <name evidence="4" type="ORF">D0817_23475</name>
</gene>
<dbReference type="InterPro" id="IPR049046">
    <property type="entry name" value="Beta-AFase-like_GH127_middle"/>
</dbReference>
<comment type="caution">
    <text evidence="4">The sequence shown here is derived from an EMBL/GenBank/DDBJ whole genome shotgun (WGS) entry which is preliminary data.</text>
</comment>
<dbReference type="SUPFAM" id="SSF49785">
    <property type="entry name" value="Galactose-binding domain-like"/>
    <property type="match status" value="1"/>
</dbReference>
<proteinExistence type="predicted"/>
<name>A0A434A0T4_9FLAO</name>
<dbReference type="Pfam" id="PF20736">
    <property type="entry name" value="Glyco_hydro127M"/>
    <property type="match status" value="1"/>
</dbReference>
<dbReference type="Gene3D" id="2.60.120.260">
    <property type="entry name" value="Galactose-binding domain-like"/>
    <property type="match status" value="1"/>
</dbReference>
<feature type="domain" description="Non-reducing end beta-L-arabinofuranosidase-like GH127 middle" evidence="3">
    <location>
        <begin position="674"/>
        <end position="753"/>
    </location>
</feature>
<dbReference type="OrthoDB" id="9757939at2"/>
<feature type="domain" description="Non-reducing end beta-L-arabinofuranosidase-like GH127 catalytic" evidence="2">
    <location>
        <begin position="331"/>
        <end position="646"/>
    </location>
</feature>
<dbReference type="InterPro" id="IPR049174">
    <property type="entry name" value="Beta-AFase-like"/>
</dbReference>
<dbReference type="InterPro" id="IPR008979">
    <property type="entry name" value="Galactose-bd-like_sf"/>
</dbReference>
<evidence type="ECO:0000313" key="5">
    <source>
        <dbReference type="Proteomes" id="UP000288102"/>
    </source>
</evidence>
<accession>A0A434A0T4</accession>
<dbReference type="InterPro" id="IPR008928">
    <property type="entry name" value="6-hairpin_glycosidase_sf"/>
</dbReference>
<evidence type="ECO:0008006" key="6">
    <source>
        <dbReference type="Google" id="ProtNLM"/>
    </source>
</evidence>
<dbReference type="Pfam" id="PF07944">
    <property type="entry name" value="Beta-AFase-like_GH127_cat"/>
    <property type="match status" value="1"/>
</dbReference>
<keyword evidence="5" id="KW-1185">Reference proteome</keyword>
<dbReference type="InterPro" id="IPR012878">
    <property type="entry name" value="Beta-AFase-like_GH127_cat"/>
</dbReference>
<evidence type="ECO:0000256" key="1">
    <source>
        <dbReference type="SAM" id="SignalP"/>
    </source>
</evidence>
<dbReference type="SUPFAM" id="SSF48208">
    <property type="entry name" value="Six-hairpin glycosidases"/>
    <property type="match status" value="1"/>
</dbReference>
<sequence>MNQFKIIILAILLCLVSGTANAQAFVLEGSWKITFEDKKEFSQSEFNDSSWESLTDLKWSDDHKTTANRTLWIRKKVIIPSSLKSEFEKTGLLTLSMGKVLQSDDTYLNGKLIGSTGSGDTYRNYLVAKEDILWDTENIIALRVSHWGAFKISKIPTFTAAAPSNFFVYKSTIKNGDVKGTIQNKELEYQLEITNKSPKKIDGFLLADFYNFQGTKIHSSQKNIVLGVGENPIVFPYKSASPFLKVVYTLSVPSFDYTSQWNAEYGYESIIYKSALPVVQYKASQKYIPADLNKIAIDGWLGDRLKANTEQRLQKVDEEALLAGFINRPGNHSWIGEHVGKFLEAACNAYDNKATPELKNQIDRTAQQLIGAQLEDGYLGTYDMDSHWTSWDVWSHRYDLMGLLRYYELSGFKPALASSEKIGDLLMQTFGTEKGQKDIVKAGGHVGMAATCILESMTELYRFSGNKKYLEYCYGLVKSFDNPGGPRIITTLDAEGRVDKVANAKAYEMMSNFLGIVKLYRLTNDNQFLKPIETAWNDIVKSRLYITGTTSSFEHFQDDHVLPGSHKDNMGEGCVTTTWVQLNYQLFCITGEMKYLDELERSIYNHLTGAENPQTGGVSYYTPLVGKKPFRTVITCCMSSVPRGIAMIPLFGNGKINNNPAFLLYQPGTYSTVVNKNKIAFTTTGDFLKDGKVTITVDSKSKVQFPVEFRKPYWASDFSIQINGQKQIIAQKQTTSIERVWKKGDKIEISFIMPIIVLDGGKSYPNQIALQRGPQVLAYDQRLNNDFDFNAITINTANIELKPANYSLPKNWVGTEKFQLKANSEKTSKSIILVPYADASQTGGIISTWLKKQNN</sequence>
<dbReference type="AlphaFoldDB" id="A0A434A0T4"/>
<evidence type="ECO:0000313" key="4">
    <source>
        <dbReference type="EMBL" id="RUT67976.1"/>
    </source>
</evidence>
<feature type="signal peptide" evidence="1">
    <location>
        <begin position="1"/>
        <end position="22"/>
    </location>
</feature>
<organism evidence="4 5">
    <name type="scientific">Flavobacterium cupreum</name>
    <dbReference type="NCBI Taxonomy" id="2133766"/>
    <lineage>
        <taxon>Bacteria</taxon>
        <taxon>Pseudomonadati</taxon>
        <taxon>Bacteroidota</taxon>
        <taxon>Flavobacteriia</taxon>
        <taxon>Flavobacteriales</taxon>
        <taxon>Flavobacteriaceae</taxon>
        <taxon>Flavobacterium</taxon>
    </lineage>
</organism>
<dbReference type="PANTHER" id="PTHR43465">
    <property type="entry name" value="DUF1680 DOMAIN PROTEIN (AFU_ORTHOLOGUE AFUA_1G08910)"/>
    <property type="match status" value="1"/>
</dbReference>
<dbReference type="Proteomes" id="UP000288102">
    <property type="component" value="Unassembled WGS sequence"/>
</dbReference>
<dbReference type="EMBL" id="QWDM01000022">
    <property type="protein sequence ID" value="RUT67976.1"/>
    <property type="molecule type" value="Genomic_DNA"/>
</dbReference>
<dbReference type="PANTHER" id="PTHR43465:SF2">
    <property type="entry name" value="DUF1680 DOMAIN PROTEIN (AFU_ORTHOLOGUE AFUA_1G08910)"/>
    <property type="match status" value="1"/>
</dbReference>
<dbReference type="RefSeq" id="WP_127340717.1">
    <property type="nucleotide sequence ID" value="NZ_QWDM01000022.1"/>
</dbReference>